<dbReference type="Pfam" id="PF00106">
    <property type="entry name" value="adh_short"/>
    <property type="match status" value="1"/>
</dbReference>
<sequence length="278" mass="30580">MVFQYKKVLLIGATSGIGAAMADRLVEAGVHVIAVGRRQERLDAFVQKHGAQKTSAVQFDITDASNLPSFVSKILRDFPDLDSVFLNAGTQSPYRLSQPEHVDLGRFHDEVHTNFTSIVNLAMAFLPHLQAKDVPTSLIFTGTNICVVPAVTVPAYSASKAALNAFVYCLRAQSESAHKRTKIIEIWPPVVKSSYSPKFALKKCEIHDYMGIERGRSMGMPADAFADEVFGRMEAGEEEIIVGTVGSPDMTGLFRELVADRKTIFDGLSRMMLAHFEL</sequence>
<protein>
    <submittedName>
        <fullName evidence="3">NAD(P)-binding domain protein</fullName>
    </submittedName>
</protein>
<dbReference type="GO" id="GO:0016491">
    <property type="term" value="F:oxidoreductase activity"/>
    <property type="evidence" value="ECO:0007669"/>
    <property type="project" value="UniProtKB-KW"/>
</dbReference>
<dbReference type="InterPro" id="IPR036291">
    <property type="entry name" value="NAD(P)-bd_dom_sf"/>
</dbReference>
<organism evidence="3 4">
    <name type="scientific">Niveomyces insectorum RCEF 264</name>
    <dbReference type="NCBI Taxonomy" id="1081102"/>
    <lineage>
        <taxon>Eukaryota</taxon>
        <taxon>Fungi</taxon>
        <taxon>Dikarya</taxon>
        <taxon>Ascomycota</taxon>
        <taxon>Pezizomycotina</taxon>
        <taxon>Sordariomycetes</taxon>
        <taxon>Hypocreomycetidae</taxon>
        <taxon>Hypocreales</taxon>
        <taxon>Cordycipitaceae</taxon>
        <taxon>Niveomyces</taxon>
    </lineage>
</organism>
<dbReference type="AlphaFoldDB" id="A0A167S0V5"/>
<evidence type="ECO:0000256" key="1">
    <source>
        <dbReference type="ARBA" id="ARBA00006484"/>
    </source>
</evidence>
<gene>
    <name evidence="3" type="ORF">SPI_06324</name>
</gene>
<dbReference type="EMBL" id="AZHD01000011">
    <property type="protein sequence ID" value="OAA59122.1"/>
    <property type="molecule type" value="Genomic_DNA"/>
</dbReference>
<name>A0A167S0V5_9HYPO</name>
<dbReference type="InterPro" id="IPR002347">
    <property type="entry name" value="SDR_fam"/>
</dbReference>
<evidence type="ECO:0000313" key="3">
    <source>
        <dbReference type="EMBL" id="OAA59122.1"/>
    </source>
</evidence>
<reference evidence="3 4" key="1">
    <citation type="journal article" date="2016" name="Genome Biol. Evol.">
        <title>Divergent and convergent evolution of fungal pathogenicity.</title>
        <authorList>
            <person name="Shang Y."/>
            <person name="Xiao G."/>
            <person name="Zheng P."/>
            <person name="Cen K."/>
            <person name="Zhan S."/>
            <person name="Wang C."/>
        </authorList>
    </citation>
    <scope>NUCLEOTIDE SEQUENCE [LARGE SCALE GENOMIC DNA]</scope>
    <source>
        <strain evidence="3 4">RCEF 264</strain>
    </source>
</reference>
<dbReference type="Gene3D" id="3.40.50.720">
    <property type="entry name" value="NAD(P)-binding Rossmann-like Domain"/>
    <property type="match status" value="1"/>
</dbReference>
<evidence type="ECO:0000313" key="4">
    <source>
        <dbReference type="Proteomes" id="UP000076874"/>
    </source>
</evidence>
<dbReference type="OrthoDB" id="37659at2759"/>
<accession>A0A167S0V5</accession>
<dbReference type="PANTHER" id="PTHR43669">
    <property type="entry name" value="5-KETO-D-GLUCONATE 5-REDUCTASE"/>
    <property type="match status" value="1"/>
</dbReference>
<keyword evidence="4" id="KW-1185">Reference proteome</keyword>
<comment type="caution">
    <text evidence="3">The sequence shown here is derived from an EMBL/GenBank/DDBJ whole genome shotgun (WGS) entry which is preliminary data.</text>
</comment>
<dbReference type="PRINTS" id="PR00081">
    <property type="entry name" value="GDHRDH"/>
</dbReference>
<dbReference type="PANTHER" id="PTHR43669:SF15">
    <property type="entry name" value="OXIDOREDUCTASE, SHORT-CHAIN DEHYDROGENASE_REDUCTASE FAMILY (AFU_ORTHOLOGUE AFUA_1G01330)"/>
    <property type="match status" value="1"/>
</dbReference>
<evidence type="ECO:0000256" key="2">
    <source>
        <dbReference type="ARBA" id="ARBA00023002"/>
    </source>
</evidence>
<dbReference type="SUPFAM" id="SSF51735">
    <property type="entry name" value="NAD(P)-binding Rossmann-fold domains"/>
    <property type="match status" value="1"/>
</dbReference>
<dbReference type="STRING" id="1081102.A0A167S0V5"/>
<proteinExistence type="inferred from homology"/>
<comment type="similarity">
    <text evidence="1">Belongs to the short-chain dehydrogenases/reductases (SDR) family.</text>
</comment>
<dbReference type="Proteomes" id="UP000076874">
    <property type="component" value="Unassembled WGS sequence"/>
</dbReference>
<keyword evidence="2" id="KW-0560">Oxidoreductase</keyword>